<keyword evidence="3" id="KW-1185">Reference proteome</keyword>
<protein>
    <recommendedName>
        <fullName evidence="4">Riboflavin synthase subunit beta</fullName>
    </recommendedName>
</protein>
<dbReference type="OrthoDB" id="1452283at2"/>
<dbReference type="AlphaFoldDB" id="A0A2K1DW56"/>
<name>A0A2K1DW56_9FLAO</name>
<keyword evidence="1" id="KW-1133">Transmembrane helix</keyword>
<dbReference type="RefSeq" id="WP_103052954.1">
    <property type="nucleotide sequence ID" value="NZ_POWF01000010.1"/>
</dbReference>
<dbReference type="EMBL" id="POWF01000010">
    <property type="protein sequence ID" value="PNQ72243.1"/>
    <property type="molecule type" value="Genomic_DNA"/>
</dbReference>
<gene>
    <name evidence="2" type="ORF">C1T31_13035</name>
</gene>
<evidence type="ECO:0000313" key="2">
    <source>
        <dbReference type="EMBL" id="PNQ72243.1"/>
    </source>
</evidence>
<sequence length="68" mass="8090">MAKSARRFNYKPRFQDNVTETSNANIKAEWENLKQSRTRKKNFFSSPIFLVLFLITVLVVIYVLSQYE</sequence>
<accession>A0A2K1DW56</accession>
<proteinExistence type="predicted"/>
<feature type="transmembrane region" description="Helical" evidence="1">
    <location>
        <begin position="43"/>
        <end position="64"/>
    </location>
</feature>
<evidence type="ECO:0000256" key="1">
    <source>
        <dbReference type="SAM" id="Phobius"/>
    </source>
</evidence>
<evidence type="ECO:0008006" key="4">
    <source>
        <dbReference type="Google" id="ProtNLM"/>
    </source>
</evidence>
<reference evidence="2 3" key="1">
    <citation type="submission" date="2018-01" db="EMBL/GenBank/DDBJ databases">
        <title>The draft genome of Hanstruepera neustonica JCM19743.</title>
        <authorList>
            <person name="He R.-H."/>
            <person name="Du Z.-J."/>
        </authorList>
    </citation>
    <scope>NUCLEOTIDE SEQUENCE [LARGE SCALE GENOMIC DNA]</scope>
    <source>
        <strain evidence="2 3">JCM19743</strain>
    </source>
</reference>
<dbReference type="Proteomes" id="UP000236641">
    <property type="component" value="Unassembled WGS sequence"/>
</dbReference>
<evidence type="ECO:0000313" key="3">
    <source>
        <dbReference type="Proteomes" id="UP000236641"/>
    </source>
</evidence>
<keyword evidence="1" id="KW-0472">Membrane</keyword>
<comment type="caution">
    <text evidence="2">The sequence shown here is derived from an EMBL/GenBank/DDBJ whole genome shotgun (WGS) entry which is preliminary data.</text>
</comment>
<keyword evidence="1" id="KW-0812">Transmembrane</keyword>
<organism evidence="2 3">
    <name type="scientific">Hanstruepera neustonica</name>
    <dbReference type="NCBI Taxonomy" id="1445657"/>
    <lineage>
        <taxon>Bacteria</taxon>
        <taxon>Pseudomonadati</taxon>
        <taxon>Bacteroidota</taxon>
        <taxon>Flavobacteriia</taxon>
        <taxon>Flavobacteriales</taxon>
        <taxon>Flavobacteriaceae</taxon>
        <taxon>Hanstruepera</taxon>
    </lineage>
</organism>